<dbReference type="SMART" id="SM00342">
    <property type="entry name" value="HTH_ARAC"/>
    <property type="match status" value="1"/>
</dbReference>
<dbReference type="InterPro" id="IPR018060">
    <property type="entry name" value="HTH_AraC"/>
</dbReference>
<dbReference type="Pfam" id="PF12625">
    <property type="entry name" value="Arabinose_bd"/>
    <property type="match status" value="1"/>
</dbReference>
<dbReference type="GO" id="GO:0000976">
    <property type="term" value="F:transcription cis-regulatory region binding"/>
    <property type="evidence" value="ECO:0007669"/>
    <property type="project" value="TreeGrafter"/>
</dbReference>
<protein>
    <recommendedName>
        <fullName evidence="4">HTH araC/xylS-type domain-containing protein</fullName>
    </recommendedName>
</protein>
<dbReference type="PROSITE" id="PS01124">
    <property type="entry name" value="HTH_ARAC_FAMILY_2"/>
    <property type="match status" value="1"/>
</dbReference>
<organism evidence="5 6">
    <name type="scientific">Pseudoalteromonas arctica A 37-1-2</name>
    <dbReference type="NCBI Taxonomy" id="1117313"/>
    <lineage>
        <taxon>Bacteria</taxon>
        <taxon>Pseudomonadati</taxon>
        <taxon>Pseudomonadota</taxon>
        <taxon>Gammaproteobacteria</taxon>
        <taxon>Alteromonadales</taxon>
        <taxon>Pseudoalteromonadaceae</taxon>
        <taxon>Pseudoalteromonas</taxon>
    </lineage>
</organism>
<dbReference type="OrthoDB" id="5582699at2"/>
<dbReference type="InterPro" id="IPR009057">
    <property type="entry name" value="Homeodomain-like_sf"/>
</dbReference>
<name>A0A290S8T7_9GAMM</name>
<dbReference type="Pfam" id="PF12833">
    <property type="entry name" value="HTH_18"/>
    <property type="match status" value="1"/>
</dbReference>
<evidence type="ECO:0000259" key="4">
    <source>
        <dbReference type="PROSITE" id="PS01124"/>
    </source>
</evidence>
<dbReference type="AlphaFoldDB" id="A0A290S8T7"/>
<evidence type="ECO:0000313" key="6">
    <source>
        <dbReference type="Proteomes" id="UP000016505"/>
    </source>
</evidence>
<dbReference type="Proteomes" id="UP000016505">
    <property type="component" value="Chromosome I"/>
</dbReference>
<keyword evidence="3" id="KW-0804">Transcription</keyword>
<sequence length="337" mass="38193">MHTLADHYFSSILDYLQAQGISTKTALHAISFDEFSNQRTHQLAPRISLNSYNALLVYGKKTLNDPLFGFTLGQQIRTADYGVLGYLIESSDNLSSAIKALLSYDSLVADIGKAKFELNTDTATIRWIAHQSCNEHVVLRNMTAWVSVIRQLINLTLSPSSISFTYNWLPSQRRALESWFKCPVKSSAEYNQISFPSDYLTLPFKTDNAIINSTFKQLSEQQLSNFKSQQCIDDKVNQLLTAKTTLQNCNLIGIADALNLTPRTLQRRLKQQNLTFAQLLEKERKKRADTLIASMPLADLSNILGFKDQSSFNRAFLRWHKCSPLQFIKYKTASTAK</sequence>
<reference evidence="5 6" key="1">
    <citation type="journal article" date="2012" name="J. Bacteriol.">
        <title>Genome sequences of type strains of seven species of the marine bacterium Pseudoalteromonas.</title>
        <authorList>
            <person name="Xie B.B."/>
            <person name="Shu Y.L."/>
            <person name="Qin Q.L."/>
            <person name="Rong J.C."/>
            <person name="Zhang X.Y."/>
            <person name="Chen X.L."/>
            <person name="Shi M."/>
            <person name="He H.L."/>
            <person name="Zhou B.C."/>
            <person name="Zhang Y.Z."/>
        </authorList>
    </citation>
    <scope>NUCLEOTIDE SEQUENCE [LARGE SCALE GENOMIC DNA]</scope>
    <source>
        <strain evidence="5 6">A 37-1-2</strain>
    </source>
</reference>
<dbReference type="EMBL" id="CP011025">
    <property type="protein sequence ID" value="ATC87630.1"/>
    <property type="molecule type" value="Genomic_DNA"/>
</dbReference>
<dbReference type="InterPro" id="IPR032687">
    <property type="entry name" value="AraC-type_N"/>
</dbReference>
<evidence type="ECO:0000256" key="2">
    <source>
        <dbReference type="ARBA" id="ARBA00023125"/>
    </source>
</evidence>
<dbReference type="PANTHER" id="PTHR47894:SF1">
    <property type="entry name" value="HTH-TYPE TRANSCRIPTIONAL REGULATOR VQSM"/>
    <property type="match status" value="1"/>
</dbReference>
<dbReference type="GO" id="GO:0005829">
    <property type="term" value="C:cytosol"/>
    <property type="evidence" value="ECO:0007669"/>
    <property type="project" value="TreeGrafter"/>
</dbReference>
<dbReference type="SUPFAM" id="SSF46689">
    <property type="entry name" value="Homeodomain-like"/>
    <property type="match status" value="1"/>
</dbReference>
<dbReference type="Gene3D" id="1.10.10.60">
    <property type="entry name" value="Homeodomain-like"/>
    <property type="match status" value="1"/>
</dbReference>
<keyword evidence="1" id="KW-0805">Transcription regulation</keyword>
<feature type="domain" description="HTH araC/xylS-type" evidence="4">
    <location>
        <begin position="234"/>
        <end position="330"/>
    </location>
</feature>
<keyword evidence="2" id="KW-0238">DNA-binding</keyword>
<accession>A0A290S8T7</accession>
<evidence type="ECO:0000256" key="3">
    <source>
        <dbReference type="ARBA" id="ARBA00023163"/>
    </source>
</evidence>
<evidence type="ECO:0000256" key="1">
    <source>
        <dbReference type="ARBA" id="ARBA00023015"/>
    </source>
</evidence>
<evidence type="ECO:0000313" key="5">
    <source>
        <dbReference type="EMBL" id="ATC87630.1"/>
    </source>
</evidence>
<dbReference type="GO" id="GO:0003700">
    <property type="term" value="F:DNA-binding transcription factor activity"/>
    <property type="evidence" value="ECO:0007669"/>
    <property type="project" value="InterPro"/>
</dbReference>
<dbReference type="KEGG" id="part:PARC_a3221"/>
<dbReference type="PANTHER" id="PTHR47894">
    <property type="entry name" value="HTH-TYPE TRANSCRIPTIONAL REGULATOR GADX"/>
    <property type="match status" value="1"/>
</dbReference>
<proteinExistence type="predicted"/>
<gene>
    <name evidence="5" type="ORF">PARC_a3221</name>
</gene>
<dbReference type="RefSeq" id="WP_010554622.1">
    <property type="nucleotide sequence ID" value="NZ_CP011025.1"/>
</dbReference>